<evidence type="ECO:0000313" key="2">
    <source>
        <dbReference type="EMBL" id="RHY35042.1"/>
    </source>
</evidence>
<dbReference type="Proteomes" id="UP000285060">
    <property type="component" value="Unassembled WGS sequence"/>
</dbReference>
<accession>A0A3R7D7E4</accession>
<gene>
    <name evidence="2" type="ORF">DYB32_000474</name>
</gene>
<proteinExistence type="predicted"/>
<protein>
    <submittedName>
        <fullName evidence="2">Uncharacterized protein</fullName>
    </submittedName>
</protein>
<feature type="region of interest" description="Disordered" evidence="1">
    <location>
        <begin position="59"/>
        <end position="88"/>
    </location>
</feature>
<dbReference type="EMBL" id="QUSY01000010">
    <property type="protein sequence ID" value="RHY35042.1"/>
    <property type="molecule type" value="Genomic_DNA"/>
</dbReference>
<sequence>MTPTSTGTFCFPRKCNEVCQTDSLQRPSGANSEFNKAEDGCTMRYTNLNHTFCSSDARWARTPPPAASTRPWNAKPRKSTRKRWAKSASNCINSKDLNERRMLHRATW</sequence>
<reference evidence="2 3" key="1">
    <citation type="submission" date="2018-08" db="EMBL/GenBank/DDBJ databases">
        <title>Aphanomyces genome sequencing and annotation.</title>
        <authorList>
            <person name="Minardi D."/>
            <person name="Oidtmann B."/>
            <person name="Van Der Giezen M."/>
            <person name="Studholme D.J."/>
        </authorList>
    </citation>
    <scope>NUCLEOTIDE SEQUENCE [LARGE SCALE GENOMIC DNA]</scope>
    <source>
        <strain evidence="2 3">NJM0002</strain>
    </source>
</reference>
<feature type="compositionally biased region" description="Basic residues" evidence="1">
    <location>
        <begin position="75"/>
        <end position="85"/>
    </location>
</feature>
<evidence type="ECO:0000313" key="3">
    <source>
        <dbReference type="Proteomes" id="UP000285060"/>
    </source>
</evidence>
<organism evidence="2 3">
    <name type="scientific">Aphanomyces invadans</name>
    <dbReference type="NCBI Taxonomy" id="157072"/>
    <lineage>
        <taxon>Eukaryota</taxon>
        <taxon>Sar</taxon>
        <taxon>Stramenopiles</taxon>
        <taxon>Oomycota</taxon>
        <taxon>Saprolegniomycetes</taxon>
        <taxon>Saprolegniales</taxon>
        <taxon>Verrucalvaceae</taxon>
        <taxon>Aphanomyces</taxon>
    </lineage>
</organism>
<comment type="caution">
    <text evidence="2">The sequence shown here is derived from an EMBL/GenBank/DDBJ whole genome shotgun (WGS) entry which is preliminary data.</text>
</comment>
<name>A0A3R7D7E4_9STRA</name>
<keyword evidence="3" id="KW-1185">Reference proteome</keyword>
<dbReference type="AlphaFoldDB" id="A0A3R7D7E4"/>
<evidence type="ECO:0000256" key="1">
    <source>
        <dbReference type="SAM" id="MobiDB-lite"/>
    </source>
</evidence>